<feature type="domain" description="Large ribosomal subunit protein bL25 beta" evidence="7">
    <location>
        <begin position="100"/>
        <end position="179"/>
    </location>
</feature>
<keyword evidence="2 5" id="KW-0694">RNA-binding</keyword>
<dbReference type="PANTHER" id="PTHR33284:SF1">
    <property type="entry name" value="RIBOSOMAL PROTEIN L25_GLN-TRNA SYNTHETASE, ANTI-CODON-BINDING DOMAIN-CONTAINING PROTEIN"/>
    <property type="match status" value="1"/>
</dbReference>
<dbReference type="PANTHER" id="PTHR33284">
    <property type="entry name" value="RIBOSOMAL PROTEIN L25/GLN-TRNA SYNTHETASE, ANTI-CODON-BINDING DOMAIN-CONTAINING PROTEIN"/>
    <property type="match status" value="1"/>
</dbReference>
<comment type="function">
    <text evidence="5">This is one of the proteins that binds to the 5S RNA in the ribosome where it forms part of the central protuberance.</text>
</comment>
<dbReference type="InterPro" id="IPR037121">
    <property type="entry name" value="Ribosomal_bL25_C"/>
</dbReference>
<dbReference type="InterPro" id="IPR001021">
    <property type="entry name" value="Ribosomal_bL25_long"/>
</dbReference>
<evidence type="ECO:0000256" key="3">
    <source>
        <dbReference type="ARBA" id="ARBA00022980"/>
    </source>
</evidence>
<dbReference type="Pfam" id="PF14693">
    <property type="entry name" value="Ribosomal_TL5_C"/>
    <property type="match status" value="1"/>
</dbReference>
<reference evidence="8" key="1">
    <citation type="submission" date="2022-12" db="EMBL/GenBank/DDBJ databases">
        <title>Clostridium sp. nov., isolated from industrial wastewater.</title>
        <authorList>
            <person name="Jiayan W."/>
        </authorList>
    </citation>
    <scope>NUCLEOTIDE SEQUENCE</scope>
    <source>
        <strain evidence="8">ZC22-4</strain>
    </source>
</reference>
<comment type="similarity">
    <text evidence="5">Belongs to the bacterial ribosomal protein bL25 family. CTC subfamily.</text>
</comment>
<dbReference type="InterPro" id="IPR029751">
    <property type="entry name" value="Ribosomal_L25_dom"/>
</dbReference>
<comment type="subunit">
    <text evidence="5">Part of the 50S ribosomal subunit; part of the 5S rRNA/L5/L18/L25 subcomplex. Contacts the 5S rRNA. Binds to the 5S rRNA independently of L5 and L18.</text>
</comment>
<keyword evidence="4 5" id="KW-0687">Ribonucleoprotein</keyword>
<accession>A0ABT4DH28</accession>
<dbReference type="InterPro" id="IPR011035">
    <property type="entry name" value="Ribosomal_bL25/Gln-tRNA_synth"/>
</dbReference>
<dbReference type="NCBIfam" id="TIGR00731">
    <property type="entry name" value="bL25_bact_ctc"/>
    <property type="match status" value="1"/>
</dbReference>
<dbReference type="EMBL" id="JAPQFJ010000027">
    <property type="protein sequence ID" value="MCY6960406.1"/>
    <property type="molecule type" value="Genomic_DNA"/>
</dbReference>
<keyword evidence="1 5" id="KW-0699">rRNA-binding</keyword>
<evidence type="ECO:0000256" key="5">
    <source>
        <dbReference type="HAMAP-Rule" id="MF_01334"/>
    </source>
</evidence>
<protein>
    <recommendedName>
        <fullName evidence="5">Large ribosomal subunit protein bL25</fullName>
    </recommendedName>
    <alternativeName>
        <fullName evidence="5">General stress protein CTC</fullName>
    </alternativeName>
</protein>
<evidence type="ECO:0000256" key="1">
    <source>
        <dbReference type="ARBA" id="ARBA00022730"/>
    </source>
</evidence>
<sequence length="187" mass="21164">MSQITIDTIQRTVSENNKILRKNGQVPCIMYGEFLENSIPIKIKSSELIKLLRDNSKGSIIKLSVNDTIKNCVVKNVQKDSVTGELLHVDFQCVNENEIIKMKIPVNYSGLNNLQLNRLVLDTFLSEIEMQGNVEKIPESIKIDVSQMNFDDKIFAKDIELPEEIKLITEPDTLLAVVNGFNQGEEN</sequence>
<evidence type="ECO:0000256" key="4">
    <source>
        <dbReference type="ARBA" id="ARBA00023274"/>
    </source>
</evidence>
<dbReference type="Proteomes" id="UP001144612">
    <property type="component" value="Unassembled WGS sequence"/>
</dbReference>
<evidence type="ECO:0000259" key="7">
    <source>
        <dbReference type="Pfam" id="PF14693"/>
    </source>
</evidence>
<evidence type="ECO:0000256" key="2">
    <source>
        <dbReference type="ARBA" id="ARBA00022884"/>
    </source>
</evidence>
<dbReference type="InterPro" id="IPR020056">
    <property type="entry name" value="Rbsml_bL25/Gln-tRNA_synth_N"/>
</dbReference>
<organism evidence="8 9">
    <name type="scientific">Clostridium brassicae</name>
    <dbReference type="NCBI Taxonomy" id="2999072"/>
    <lineage>
        <taxon>Bacteria</taxon>
        <taxon>Bacillati</taxon>
        <taxon>Bacillota</taxon>
        <taxon>Clostridia</taxon>
        <taxon>Eubacteriales</taxon>
        <taxon>Clostridiaceae</taxon>
        <taxon>Clostridium</taxon>
    </lineage>
</organism>
<comment type="caution">
    <text evidence="8">The sequence shown here is derived from an EMBL/GenBank/DDBJ whole genome shotgun (WGS) entry which is preliminary data.</text>
</comment>
<dbReference type="Gene3D" id="2.40.240.10">
    <property type="entry name" value="Ribosomal Protein L25, Chain P"/>
    <property type="match status" value="1"/>
</dbReference>
<dbReference type="InterPro" id="IPR020930">
    <property type="entry name" value="Ribosomal_uL5_bac-type"/>
</dbReference>
<dbReference type="GO" id="GO:0005840">
    <property type="term" value="C:ribosome"/>
    <property type="evidence" value="ECO:0007669"/>
    <property type="project" value="UniProtKB-KW"/>
</dbReference>
<dbReference type="Pfam" id="PF01386">
    <property type="entry name" value="Ribosomal_L25p"/>
    <property type="match status" value="1"/>
</dbReference>
<dbReference type="RefSeq" id="WP_268062843.1">
    <property type="nucleotide sequence ID" value="NZ_JAPQFJ010000027.1"/>
</dbReference>
<name>A0ABT4DH28_9CLOT</name>
<evidence type="ECO:0000313" key="9">
    <source>
        <dbReference type="Proteomes" id="UP001144612"/>
    </source>
</evidence>
<feature type="domain" description="Large ribosomal subunit protein bL25 L25" evidence="6">
    <location>
        <begin position="9"/>
        <end position="91"/>
    </location>
</feature>
<evidence type="ECO:0000313" key="8">
    <source>
        <dbReference type="EMBL" id="MCY6960406.1"/>
    </source>
</evidence>
<evidence type="ECO:0000259" key="6">
    <source>
        <dbReference type="Pfam" id="PF01386"/>
    </source>
</evidence>
<dbReference type="HAMAP" id="MF_01334">
    <property type="entry name" value="Ribosomal_bL25_CTC"/>
    <property type="match status" value="1"/>
</dbReference>
<gene>
    <name evidence="5" type="primary">rplY</name>
    <name evidence="5" type="synonym">ctc</name>
    <name evidence="8" type="ORF">OW729_17505</name>
</gene>
<dbReference type="InterPro" id="IPR020057">
    <property type="entry name" value="Ribosomal_bL25_b-dom"/>
</dbReference>
<dbReference type="CDD" id="cd00495">
    <property type="entry name" value="Ribosomal_L25_TL5_CTC"/>
    <property type="match status" value="1"/>
</dbReference>
<keyword evidence="3 5" id="KW-0689">Ribosomal protein</keyword>
<proteinExistence type="inferred from homology"/>
<dbReference type="SUPFAM" id="SSF50715">
    <property type="entry name" value="Ribosomal protein L25-like"/>
    <property type="match status" value="1"/>
</dbReference>
<dbReference type="Gene3D" id="2.170.120.20">
    <property type="entry name" value="Ribosomal protein L25, beta domain"/>
    <property type="match status" value="1"/>
</dbReference>
<keyword evidence="9" id="KW-1185">Reference proteome</keyword>